<keyword evidence="3" id="KW-1185">Reference proteome</keyword>
<evidence type="ECO:0008006" key="4">
    <source>
        <dbReference type="Google" id="ProtNLM"/>
    </source>
</evidence>
<organism evidence="2 3">
    <name type="scientific">Pisolithus tinctorius Marx 270</name>
    <dbReference type="NCBI Taxonomy" id="870435"/>
    <lineage>
        <taxon>Eukaryota</taxon>
        <taxon>Fungi</taxon>
        <taxon>Dikarya</taxon>
        <taxon>Basidiomycota</taxon>
        <taxon>Agaricomycotina</taxon>
        <taxon>Agaricomycetes</taxon>
        <taxon>Agaricomycetidae</taxon>
        <taxon>Boletales</taxon>
        <taxon>Sclerodermatineae</taxon>
        <taxon>Pisolithaceae</taxon>
        <taxon>Pisolithus</taxon>
    </lineage>
</organism>
<protein>
    <recommendedName>
        <fullName evidence="4">Secreted protein</fullName>
    </recommendedName>
</protein>
<dbReference type="InParanoid" id="A0A0C3KY85"/>
<name>A0A0C3KY85_PISTI</name>
<keyword evidence="1" id="KW-0732">Signal</keyword>
<gene>
    <name evidence="2" type="ORF">M404DRAFT_17412</name>
</gene>
<accession>A0A0C3KY85</accession>
<feature type="signal peptide" evidence="1">
    <location>
        <begin position="1"/>
        <end position="25"/>
    </location>
</feature>
<reference evidence="2 3" key="1">
    <citation type="submission" date="2014-04" db="EMBL/GenBank/DDBJ databases">
        <authorList>
            <consortium name="DOE Joint Genome Institute"/>
            <person name="Kuo A."/>
            <person name="Kohler A."/>
            <person name="Costa M.D."/>
            <person name="Nagy L.G."/>
            <person name="Floudas D."/>
            <person name="Copeland A."/>
            <person name="Barry K.W."/>
            <person name="Cichocki N."/>
            <person name="Veneault-Fourrey C."/>
            <person name="LaButti K."/>
            <person name="Lindquist E.A."/>
            <person name="Lipzen A."/>
            <person name="Lundell T."/>
            <person name="Morin E."/>
            <person name="Murat C."/>
            <person name="Sun H."/>
            <person name="Tunlid A."/>
            <person name="Henrissat B."/>
            <person name="Grigoriev I.V."/>
            <person name="Hibbett D.S."/>
            <person name="Martin F."/>
            <person name="Nordberg H.P."/>
            <person name="Cantor M.N."/>
            <person name="Hua S.X."/>
        </authorList>
    </citation>
    <scope>NUCLEOTIDE SEQUENCE [LARGE SCALE GENOMIC DNA]</scope>
    <source>
        <strain evidence="2 3">Marx 270</strain>
    </source>
</reference>
<evidence type="ECO:0000313" key="2">
    <source>
        <dbReference type="EMBL" id="KIO14497.1"/>
    </source>
</evidence>
<dbReference type="Proteomes" id="UP000054217">
    <property type="component" value="Unassembled WGS sequence"/>
</dbReference>
<dbReference type="AlphaFoldDB" id="A0A0C3KY85"/>
<evidence type="ECO:0000313" key="3">
    <source>
        <dbReference type="Proteomes" id="UP000054217"/>
    </source>
</evidence>
<feature type="chain" id="PRO_5002166499" description="Secreted protein" evidence="1">
    <location>
        <begin position="26"/>
        <end position="151"/>
    </location>
</feature>
<dbReference type="HOGENOM" id="CLU_1732212_0_0_1"/>
<evidence type="ECO:0000256" key="1">
    <source>
        <dbReference type="SAM" id="SignalP"/>
    </source>
</evidence>
<reference evidence="3" key="2">
    <citation type="submission" date="2015-01" db="EMBL/GenBank/DDBJ databases">
        <title>Evolutionary Origins and Diversification of the Mycorrhizal Mutualists.</title>
        <authorList>
            <consortium name="DOE Joint Genome Institute"/>
            <consortium name="Mycorrhizal Genomics Consortium"/>
            <person name="Kohler A."/>
            <person name="Kuo A."/>
            <person name="Nagy L.G."/>
            <person name="Floudas D."/>
            <person name="Copeland A."/>
            <person name="Barry K.W."/>
            <person name="Cichocki N."/>
            <person name="Veneault-Fourrey C."/>
            <person name="LaButti K."/>
            <person name="Lindquist E.A."/>
            <person name="Lipzen A."/>
            <person name="Lundell T."/>
            <person name="Morin E."/>
            <person name="Murat C."/>
            <person name="Riley R."/>
            <person name="Ohm R."/>
            <person name="Sun H."/>
            <person name="Tunlid A."/>
            <person name="Henrissat B."/>
            <person name="Grigoriev I.V."/>
            <person name="Hibbett D.S."/>
            <person name="Martin F."/>
        </authorList>
    </citation>
    <scope>NUCLEOTIDE SEQUENCE [LARGE SCALE GENOMIC DNA]</scope>
    <source>
        <strain evidence="3">Marx 270</strain>
    </source>
</reference>
<dbReference type="EMBL" id="KN831944">
    <property type="protein sequence ID" value="KIO14497.1"/>
    <property type="molecule type" value="Genomic_DNA"/>
</dbReference>
<sequence length="151" mass="16935">MRQYSINHKAYLLCTACIFLGPVDVFMPNAQVVRRQGNGADNNFHMHETTSEFSPTCVRHRQCFQNAFALHGGANRCRTHSIDLYKLPTPQHKASGAYTDLYEPQRKAFGVEALMAPADNHPCTDLHKLSTPQCKASGVETMALTDYHPRT</sequence>
<proteinExistence type="predicted"/>